<evidence type="ECO:0000256" key="1">
    <source>
        <dbReference type="SAM" id="MobiDB-lite"/>
    </source>
</evidence>
<evidence type="ECO:0000313" key="2">
    <source>
        <dbReference type="EMBL" id="TYH40540.1"/>
    </source>
</evidence>
<reference evidence="2 3" key="1">
    <citation type="submission" date="2019-07" db="EMBL/GenBank/DDBJ databases">
        <title>WGS assembly of Gossypium tomentosum.</title>
        <authorList>
            <person name="Chen Z.J."/>
            <person name="Sreedasyam A."/>
            <person name="Ando A."/>
            <person name="Song Q."/>
            <person name="De L."/>
            <person name="Hulse-Kemp A."/>
            <person name="Ding M."/>
            <person name="Ye W."/>
            <person name="Kirkbride R."/>
            <person name="Jenkins J."/>
            <person name="Plott C."/>
            <person name="Lovell J."/>
            <person name="Lin Y.-M."/>
            <person name="Vaughn R."/>
            <person name="Liu B."/>
            <person name="Li W."/>
            <person name="Simpson S."/>
            <person name="Scheffler B."/>
            <person name="Saski C."/>
            <person name="Grover C."/>
            <person name="Hu G."/>
            <person name="Conover J."/>
            <person name="Carlson J."/>
            <person name="Shu S."/>
            <person name="Boston L."/>
            <person name="Williams M."/>
            <person name="Peterson D."/>
            <person name="Mcgee K."/>
            <person name="Jones D."/>
            <person name="Wendel J."/>
            <person name="Stelly D."/>
            <person name="Grimwood J."/>
            <person name="Schmutz J."/>
        </authorList>
    </citation>
    <scope>NUCLEOTIDE SEQUENCE [LARGE SCALE GENOMIC DNA]</scope>
    <source>
        <strain evidence="2">7179.01</strain>
    </source>
</reference>
<keyword evidence="3" id="KW-1185">Reference proteome</keyword>
<sequence>MEMLLVQGPGPERKNAGAGVKRGVDPVDEMVSSIKLLAEGFVRMEKMRWEMVKEIEKMRMEMEMKHNEMILESQQKIVDAFSSALSEKKKKKKKPSLMFSNMNGNGVEEWQEDASLRKKGRYCFITY</sequence>
<dbReference type="PANTHER" id="PTHR31307:SF43">
    <property type="entry name" value="TRIHELIX TRANSCRIPTION FACTOR ASIL2-LIKE"/>
    <property type="match status" value="1"/>
</dbReference>
<organism evidence="2 3">
    <name type="scientific">Gossypium tomentosum</name>
    <name type="common">Hawaiian cotton</name>
    <name type="synonym">Gossypium sandvicense</name>
    <dbReference type="NCBI Taxonomy" id="34277"/>
    <lineage>
        <taxon>Eukaryota</taxon>
        <taxon>Viridiplantae</taxon>
        <taxon>Streptophyta</taxon>
        <taxon>Embryophyta</taxon>
        <taxon>Tracheophyta</taxon>
        <taxon>Spermatophyta</taxon>
        <taxon>Magnoliopsida</taxon>
        <taxon>eudicotyledons</taxon>
        <taxon>Gunneridae</taxon>
        <taxon>Pentapetalae</taxon>
        <taxon>rosids</taxon>
        <taxon>malvids</taxon>
        <taxon>Malvales</taxon>
        <taxon>Malvaceae</taxon>
        <taxon>Malvoideae</taxon>
        <taxon>Gossypium</taxon>
    </lineage>
</organism>
<proteinExistence type="predicted"/>
<dbReference type="AlphaFoldDB" id="A0A5D2IEI1"/>
<dbReference type="PANTHER" id="PTHR31307">
    <property type="entry name" value="TRIHELIX TRANSCRIPTION FACTOR ASIL2"/>
    <property type="match status" value="1"/>
</dbReference>
<dbReference type="InterPro" id="IPR044823">
    <property type="entry name" value="ASIL1/2-like"/>
</dbReference>
<dbReference type="Proteomes" id="UP000322667">
    <property type="component" value="Chromosome D12"/>
</dbReference>
<protein>
    <submittedName>
        <fullName evidence="2">Uncharacterized protein</fullName>
    </submittedName>
</protein>
<name>A0A5D2IEI1_GOSTO</name>
<feature type="region of interest" description="Disordered" evidence="1">
    <location>
        <begin position="1"/>
        <end position="21"/>
    </location>
</feature>
<evidence type="ECO:0000313" key="3">
    <source>
        <dbReference type="Proteomes" id="UP000322667"/>
    </source>
</evidence>
<gene>
    <name evidence="2" type="ORF">ES332_D12G254100v1</name>
</gene>
<dbReference type="EMBL" id="CM017634">
    <property type="protein sequence ID" value="TYH40540.1"/>
    <property type="molecule type" value="Genomic_DNA"/>
</dbReference>
<accession>A0A5D2IEI1</accession>